<evidence type="ECO:0000256" key="1">
    <source>
        <dbReference type="SAM" id="Coils"/>
    </source>
</evidence>
<name>A0AAD5UN15_9FUNG</name>
<sequence>MTTLSSIEKLKILTASDVPDSKTNLTEGNLMLIIDDDEMDLIINQSRRLSDANISRMQEKLKRAEKTLEGSKKTSLSGNNLNSASTRANILSGVLGKRSSGSLTDLDEKLDRAEKYLSSGKKDSKYHSQRLNVLNTVLGIPDNNNENSGLMSPEIENKLNRAERIISNSQAPPPIERRNSKPGVLMSVLGGEKDADTQSIDSHYERASKIKPKKESKEEAHKSQNRVVMKNIIGK</sequence>
<evidence type="ECO:0000313" key="4">
    <source>
        <dbReference type="Proteomes" id="UP001210925"/>
    </source>
</evidence>
<dbReference type="AlphaFoldDB" id="A0AAD5UN15"/>
<feature type="compositionally biased region" description="Basic and acidic residues" evidence="2">
    <location>
        <begin position="191"/>
        <end position="222"/>
    </location>
</feature>
<keyword evidence="4" id="KW-1185">Reference proteome</keyword>
<organism evidence="3 4">
    <name type="scientific">Boothiomyces macroporosus</name>
    <dbReference type="NCBI Taxonomy" id="261099"/>
    <lineage>
        <taxon>Eukaryota</taxon>
        <taxon>Fungi</taxon>
        <taxon>Fungi incertae sedis</taxon>
        <taxon>Chytridiomycota</taxon>
        <taxon>Chytridiomycota incertae sedis</taxon>
        <taxon>Chytridiomycetes</taxon>
        <taxon>Rhizophydiales</taxon>
        <taxon>Terramycetaceae</taxon>
        <taxon>Boothiomyces</taxon>
    </lineage>
</organism>
<evidence type="ECO:0000256" key="2">
    <source>
        <dbReference type="SAM" id="MobiDB-lite"/>
    </source>
</evidence>
<accession>A0AAD5UN15</accession>
<protein>
    <submittedName>
        <fullName evidence="3">Uncharacterized protein</fullName>
    </submittedName>
</protein>
<feature type="region of interest" description="Disordered" evidence="2">
    <location>
        <begin position="189"/>
        <end position="225"/>
    </location>
</feature>
<comment type="caution">
    <text evidence="3">The sequence shown here is derived from an EMBL/GenBank/DDBJ whole genome shotgun (WGS) entry which is preliminary data.</text>
</comment>
<dbReference type="Proteomes" id="UP001210925">
    <property type="component" value="Unassembled WGS sequence"/>
</dbReference>
<proteinExistence type="predicted"/>
<reference evidence="3" key="1">
    <citation type="submission" date="2020-05" db="EMBL/GenBank/DDBJ databases">
        <title>Phylogenomic resolution of chytrid fungi.</title>
        <authorList>
            <person name="Stajich J.E."/>
            <person name="Amses K."/>
            <person name="Simmons R."/>
            <person name="Seto K."/>
            <person name="Myers J."/>
            <person name="Bonds A."/>
            <person name="Quandt C.A."/>
            <person name="Barry K."/>
            <person name="Liu P."/>
            <person name="Grigoriev I."/>
            <person name="Longcore J.E."/>
            <person name="James T.Y."/>
        </authorList>
    </citation>
    <scope>NUCLEOTIDE SEQUENCE</scope>
    <source>
        <strain evidence="3">PLAUS21</strain>
    </source>
</reference>
<dbReference type="EMBL" id="JADGKB010000001">
    <property type="protein sequence ID" value="KAJ3262624.1"/>
    <property type="molecule type" value="Genomic_DNA"/>
</dbReference>
<gene>
    <name evidence="3" type="ORF">HK103_000153</name>
</gene>
<feature type="coiled-coil region" evidence="1">
    <location>
        <begin position="47"/>
        <end position="74"/>
    </location>
</feature>
<evidence type="ECO:0000313" key="3">
    <source>
        <dbReference type="EMBL" id="KAJ3262624.1"/>
    </source>
</evidence>
<keyword evidence="1" id="KW-0175">Coiled coil</keyword>